<dbReference type="Proteomes" id="UP000186438">
    <property type="component" value="Unassembled WGS sequence"/>
</dbReference>
<evidence type="ECO:0008006" key="10">
    <source>
        <dbReference type="Google" id="ProtNLM"/>
    </source>
</evidence>
<dbReference type="OrthoDB" id="4751766at2"/>
<keyword evidence="5" id="KW-1133">Transmembrane helix</keyword>
<feature type="chain" id="PRO_5012231091" description="Mycobacterium membrane protein" evidence="7">
    <location>
        <begin position="26"/>
        <end position="118"/>
    </location>
</feature>
<evidence type="ECO:0000256" key="4">
    <source>
        <dbReference type="ARBA" id="ARBA00022692"/>
    </source>
</evidence>
<protein>
    <recommendedName>
        <fullName evidence="10">Mycobacterium membrane protein</fullName>
    </recommendedName>
</protein>
<dbReference type="GO" id="GO:0005886">
    <property type="term" value="C:plasma membrane"/>
    <property type="evidence" value="ECO:0007669"/>
    <property type="project" value="UniProtKB-SubCell"/>
</dbReference>
<accession>A0A1Q4HV22</accession>
<keyword evidence="3" id="KW-1003">Cell membrane</keyword>
<comment type="subcellular location">
    <subcellularLocation>
        <location evidence="1">Cell membrane</location>
    </subcellularLocation>
</comment>
<keyword evidence="7" id="KW-0732">Signal</keyword>
<dbReference type="EMBL" id="MPNT01000010">
    <property type="protein sequence ID" value="OJZ73563.1"/>
    <property type="molecule type" value="Genomic_DNA"/>
</dbReference>
<dbReference type="AlphaFoldDB" id="A0A1Q4HV22"/>
<evidence type="ECO:0000256" key="2">
    <source>
        <dbReference type="ARBA" id="ARBA00007531"/>
    </source>
</evidence>
<comment type="caution">
    <text evidence="8">The sequence shown here is derived from an EMBL/GenBank/DDBJ whole genome shotgun (WGS) entry which is preliminary data.</text>
</comment>
<evidence type="ECO:0000256" key="3">
    <source>
        <dbReference type="ARBA" id="ARBA00022475"/>
    </source>
</evidence>
<evidence type="ECO:0000313" key="9">
    <source>
        <dbReference type="Proteomes" id="UP000186438"/>
    </source>
</evidence>
<gene>
    <name evidence="8" type="ORF">BRW65_13110</name>
</gene>
<evidence type="ECO:0000313" key="8">
    <source>
        <dbReference type="EMBL" id="OJZ73563.1"/>
    </source>
</evidence>
<feature type="signal peptide" evidence="7">
    <location>
        <begin position="1"/>
        <end position="25"/>
    </location>
</feature>
<evidence type="ECO:0000256" key="1">
    <source>
        <dbReference type="ARBA" id="ARBA00004236"/>
    </source>
</evidence>
<keyword evidence="9" id="KW-1185">Reference proteome</keyword>
<reference evidence="8 9" key="1">
    <citation type="submission" date="2016-11" db="EMBL/GenBank/DDBJ databases">
        <title>Genome sequences of unsequenced Mycobacteria.</title>
        <authorList>
            <person name="Greninger A.L."/>
            <person name="Fang F."/>
            <person name="Jerome K.R."/>
        </authorList>
    </citation>
    <scope>NUCLEOTIDE SEQUENCE [LARGE SCALE GENOMIC DNA]</scope>
    <source>
        <strain evidence="8 9">M11</strain>
    </source>
</reference>
<evidence type="ECO:0000256" key="6">
    <source>
        <dbReference type="ARBA" id="ARBA00023136"/>
    </source>
</evidence>
<sequence length="118" mass="11601">MKTQFAAASAVLVLASLITAPGAVAAPGDAVVYTVTSDAPLAAVSYIDATGTLQMVTNQPVPWSISFTSKDASPAAVLTVAANPTGQKTTCTITVNGTVKDAKSTTGTGEAGLAQCAA</sequence>
<comment type="similarity">
    <text evidence="2">Belongs to the MmpS family.</text>
</comment>
<dbReference type="RefSeq" id="WP_073875320.1">
    <property type="nucleotide sequence ID" value="NZ_MPNT01000010.1"/>
</dbReference>
<dbReference type="Gene3D" id="2.60.40.2880">
    <property type="entry name" value="MmpS1-5, C-terminal soluble domain"/>
    <property type="match status" value="1"/>
</dbReference>
<dbReference type="InterPro" id="IPR038468">
    <property type="entry name" value="MmpS_C"/>
</dbReference>
<dbReference type="InterPro" id="IPR008693">
    <property type="entry name" value="MmpS"/>
</dbReference>
<dbReference type="Pfam" id="PF05423">
    <property type="entry name" value="Mycobact_memb"/>
    <property type="match status" value="1"/>
</dbReference>
<proteinExistence type="inferred from homology"/>
<organism evidence="8 9">
    <name type="scientific">Mycobacterium paraffinicum</name>
    <dbReference type="NCBI Taxonomy" id="53378"/>
    <lineage>
        <taxon>Bacteria</taxon>
        <taxon>Bacillati</taxon>
        <taxon>Actinomycetota</taxon>
        <taxon>Actinomycetes</taxon>
        <taxon>Mycobacteriales</taxon>
        <taxon>Mycobacteriaceae</taxon>
        <taxon>Mycobacterium</taxon>
    </lineage>
</organism>
<evidence type="ECO:0000256" key="7">
    <source>
        <dbReference type="SAM" id="SignalP"/>
    </source>
</evidence>
<keyword evidence="4" id="KW-0812">Transmembrane</keyword>
<keyword evidence="6" id="KW-0472">Membrane</keyword>
<evidence type="ECO:0000256" key="5">
    <source>
        <dbReference type="ARBA" id="ARBA00022989"/>
    </source>
</evidence>
<name>A0A1Q4HV22_9MYCO</name>